<gene>
    <name evidence="2" type="ORF">PCOR1329_LOCUS68354</name>
</gene>
<proteinExistence type="predicted"/>
<sequence>MVAQTRRAADDMGPLRRTCRKLARDLVVMEPARPAGPERAAPEATPVQAKGLLQHIQESTADAARERAQPAKILCDGAPGGAVGTRGGGPRGPIAE</sequence>
<feature type="region of interest" description="Disordered" evidence="1">
    <location>
        <begin position="60"/>
        <end position="96"/>
    </location>
</feature>
<accession>A0ABN9WQ66</accession>
<dbReference type="Proteomes" id="UP001189429">
    <property type="component" value="Unassembled WGS sequence"/>
</dbReference>
<feature type="compositionally biased region" description="Gly residues" evidence="1">
    <location>
        <begin position="78"/>
        <end position="96"/>
    </location>
</feature>
<protein>
    <submittedName>
        <fullName evidence="2">Uncharacterized protein</fullName>
    </submittedName>
</protein>
<organism evidence="2 3">
    <name type="scientific">Prorocentrum cordatum</name>
    <dbReference type="NCBI Taxonomy" id="2364126"/>
    <lineage>
        <taxon>Eukaryota</taxon>
        <taxon>Sar</taxon>
        <taxon>Alveolata</taxon>
        <taxon>Dinophyceae</taxon>
        <taxon>Prorocentrales</taxon>
        <taxon>Prorocentraceae</taxon>
        <taxon>Prorocentrum</taxon>
    </lineage>
</organism>
<evidence type="ECO:0000256" key="1">
    <source>
        <dbReference type="SAM" id="MobiDB-lite"/>
    </source>
</evidence>
<keyword evidence="3" id="KW-1185">Reference proteome</keyword>
<dbReference type="EMBL" id="CAUYUJ010018914">
    <property type="protein sequence ID" value="CAK0887239.1"/>
    <property type="molecule type" value="Genomic_DNA"/>
</dbReference>
<evidence type="ECO:0000313" key="2">
    <source>
        <dbReference type="EMBL" id="CAK0887239.1"/>
    </source>
</evidence>
<name>A0ABN9WQ66_9DINO</name>
<reference evidence="2" key="1">
    <citation type="submission" date="2023-10" db="EMBL/GenBank/DDBJ databases">
        <authorList>
            <person name="Chen Y."/>
            <person name="Shah S."/>
            <person name="Dougan E. K."/>
            <person name="Thang M."/>
            <person name="Chan C."/>
        </authorList>
    </citation>
    <scope>NUCLEOTIDE SEQUENCE [LARGE SCALE GENOMIC DNA]</scope>
</reference>
<evidence type="ECO:0000313" key="3">
    <source>
        <dbReference type="Proteomes" id="UP001189429"/>
    </source>
</evidence>
<comment type="caution">
    <text evidence="2">The sequence shown here is derived from an EMBL/GenBank/DDBJ whole genome shotgun (WGS) entry which is preliminary data.</text>
</comment>